<dbReference type="EMBL" id="QWGP01000004">
    <property type="protein sequence ID" value="RHZ97035.1"/>
    <property type="molecule type" value="Genomic_DNA"/>
</dbReference>
<dbReference type="PANTHER" id="PTHR47359:SF3">
    <property type="entry name" value="NLP_P60 DOMAIN-CONTAINING PROTEIN-RELATED"/>
    <property type="match status" value="1"/>
</dbReference>
<dbReference type="GO" id="GO:0008234">
    <property type="term" value="F:cysteine-type peptidase activity"/>
    <property type="evidence" value="ECO:0007669"/>
    <property type="project" value="UniProtKB-KW"/>
</dbReference>
<keyword evidence="3" id="KW-0378">Hydrolase</keyword>
<proteinExistence type="inferred from homology"/>
<dbReference type="InterPro" id="IPR051794">
    <property type="entry name" value="PG_Endopeptidase_C40"/>
</dbReference>
<comment type="caution">
    <text evidence="6">The sequence shown here is derived from an EMBL/GenBank/DDBJ whole genome shotgun (WGS) entry which is preliminary data.</text>
</comment>
<dbReference type="RefSeq" id="WP_118999582.1">
    <property type="nucleotide sequence ID" value="NZ_QWGP01000004.1"/>
</dbReference>
<organism evidence="6 7">
    <name type="scientific">Cereibacter sphaeroides</name>
    <name type="common">Rhodobacter sphaeroides</name>
    <dbReference type="NCBI Taxonomy" id="1063"/>
    <lineage>
        <taxon>Bacteria</taxon>
        <taxon>Pseudomonadati</taxon>
        <taxon>Pseudomonadota</taxon>
        <taxon>Alphaproteobacteria</taxon>
        <taxon>Rhodobacterales</taxon>
        <taxon>Paracoccaceae</taxon>
        <taxon>Cereibacter</taxon>
    </lineage>
</organism>
<dbReference type="PROSITE" id="PS51935">
    <property type="entry name" value="NLPC_P60"/>
    <property type="match status" value="1"/>
</dbReference>
<keyword evidence="4" id="KW-0788">Thiol protease</keyword>
<comment type="similarity">
    <text evidence="1">Belongs to the peptidase C40 family.</text>
</comment>
<dbReference type="Proteomes" id="UP000266305">
    <property type="component" value="Unassembled WGS sequence"/>
</dbReference>
<sequence length="270" mass="28830">MDRRTTPCSGEVAHVSLKGQVAAPRFTDGTPARIGLPVVDLLARPDGPRDRQLLLGEDFLVIDRREGHAFGRAAKDGYCGWLPEAALAAPETATHRVAVPATHLYPEPRVQAHEIAALSFGARLTVIGEARNFLQTTMGWVPACHLWPLDRLHSDPVAVARLFHGTPYLWGGNSRAGIDCSGLAQAALLACGIDCPGDSDLQQTVGTEVSGDLQAGDLLFWKGHVAMAIDARRMIHATGYAMGVIEEETEAAIARIAAAGEGPVLARRRP</sequence>
<gene>
    <name evidence="6" type="ORF">D1114_06120</name>
</gene>
<dbReference type="InterPro" id="IPR038765">
    <property type="entry name" value="Papain-like_cys_pep_sf"/>
</dbReference>
<evidence type="ECO:0000256" key="2">
    <source>
        <dbReference type="ARBA" id="ARBA00022670"/>
    </source>
</evidence>
<reference evidence="6 7" key="1">
    <citation type="submission" date="2018-08" db="EMBL/GenBank/DDBJ databases">
        <title>Draft genome sequence of Rhodobacter sphaeroides FY.</title>
        <authorList>
            <person name="Rayyan A."/>
            <person name="Meyer T.E."/>
            <person name="Kyndt J.A."/>
        </authorList>
    </citation>
    <scope>NUCLEOTIDE SEQUENCE [LARGE SCALE GENOMIC DNA]</scope>
    <source>
        <strain evidence="6 7">FY</strain>
    </source>
</reference>
<dbReference type="GO" id="GO:0006508">
    <property type="term" value="P:proteolysis"/>
    <property type="evidence" value="ECO:0007669"/>
    <property type="project" value="UniProtKB-KW"/>
</dbReference>
<evidence type="ECO:0000256" key="4">
    <source>
        <dbReference type="ARBA" id="ARBA00022807"/>
    </source>
</evidence>
<dbReference type="SUPFAM" id="SSF54001">
    <property type="entry name" value="Cysteine proteinases"/>
    <property type="match status" value="1"/>
</dbReference>
<dbReference type="Pfam" id="PF18348">
    <property type="entry name" value="SH3_16"/>
    <property type="match status" value="1"/>
</dbReference>
<dbReference type="Pfam" id="PF00877">
    <property type="entry name" value="NLPC_P60"/>
    <property type="match status" value="1"/>
</dbReference>
<dbReference type="AlphaFoldDB" id="A0AAX1UNW3"/>
<evidence type="ECO:0000256" key="1">
    <source>
        <dbReference type="ARBA" id="ARBA00007074"/>
    </source>
</evidence>
<dbReference type="Gene3D" id="3.90.1720.10">
    <property type="entry name" value="endopeptidase domain like (from Nostoc punctiforme)"/>
    <property type="match status" value="1"/>
</dbReference>
<keyword evidence="2" id="KW-0645">Protease</keyword>
<protein>
    <submittedName>
        <fullName evidence="6">NlpC/P60 family protein</fullName>
    </submittedName>
</protein>
<feature type="domain" description="NlpC/P60" evidence="5">
    <location>
        <begin position="150"/>
        <end position="270"/>
    </location>
</feature>
<dbReference type="PANTHER" id="PTHR47359">
    <property type="entry name" value="PEPTIDOGLYCAN DL-ENDOPEPTIDASE CWLO"/>
    <property type="match status" value="1"/>
</dbReference>
<evidence type="ECO:0000259" key="5">
    <source>
        <dbReference type="PROSITE" id="PS51935"/>
    </source>
</evidence>
<dbReference type="InterPro" id="IPR041382">
    <property type="entry name" value="SH3_16"/>
</dbReference>
<evidence type="ECO:0000313" key="7">
    <source>
        <dbReference type="Proteomes" id="UP000266305"/>
    </source>
</evidence>
<name>A0AAX1UNW3_CERSP</name>
<accession>A0AAX1UNW3</accession>
<evidence type="ECO:0000313" key="6">
    <source>
        <dbReference type="EMBL" id="RHZ97035.1"/>
    </source>
</evidence>
<evidence type="ECO:0000256" key="3">
    <source>
        <dbReference type="ARBA" id="ARBA00022801"/>
    </source>
</evidence>
<dbReference type="InterPro" id="IPR000064">
    <property type="entry name" value="NLP_P60_dom"/>
</dbReference>